<evidence type="ECO:0000259" key="7">
    <source>
        <dbReference type="Pfam" id="PF04138"/>
    </source>
</evidence>
<dbReference type="EMBL" id="SPQQ01000004">
    <property type="protein sequence ID" value="TGE37840.1"/>
    <property type="molecule type" value="Genomic_DNA"/>
</dbReference>
<evidence type="ECO:0000313" key="9">
    <source>
        <dbReference type="Proteomes" id="UP000298460"/>
    </source>
</evidence>
<feature type="transmembrane region" description="Helical" evidence="6">
    <location>
        <begin position="12"/>
        <end position="35"/>
    </location>
</feature>
<sequence>MNISKESTSQIYLIIRYGLVGLLGTILHFSSLIALVELAHLDPVVGSAAGFLLVLLISYYLNRNWTFRAKNGGKRQFCYYTMVSLIGLGLNSAIMFIVVHLLHWSYLYAQCLVVMVVPVSNFIMNRRWTFDDTKE</sequence>
<dbReference type="OrthoDB" id="9812049at2"/>
<evidence type="ECO:0000256" key="4">
    <source>
        <dbReference type="ARBA" id="ARBA00022989"/>
    </source>
</evidence>
<name>A0A4Z0R4T6_9FIRM</name>
<comment type="similarity">
    <text evidence="2">Belongs to the GtrA family.</text>
</comment>
<keyword evidence="5 6" id="KW-0472">Membrane</keyword>
<feature type="transmembrane region" description="Helical" evidence="6">
    <location>
        <begin position="105"/>
        <end position="124"/>
    </location>
</feature>
<dbReference type="GO" id="GO:0000271">
    <property type="term" value="P:polysaccharide biosynthetic process"/>
    <property type="evidence" value="ECO:0007669"/>
    <property type="project" value="InterPro"/>
</dbReference>
<keyword evidence="3 6" id="KW-0812">Transmembrane</keyword>
<protein>
    <submittedName>
        <fullName evidence="8">GtrA family protein</fullName>
    </submittedName>
</protein>
<evidence type="ECO:0000256" key="1">
    <source>
        <dbReference type="ARBA" id="ARBA00004141"/>
    </source>
</evidence>
<evidence type="ECO:0000256" key="6">
    <source>
        <dbReference type="SAM" id="Phobius"/>
    </source>
</evidence>
<proteinExistence type="inferred from homology"/>
<reference evidence="8 9" key="1">
    <citation type="submission" date="2019-03" db="EMBL/GenBank/DDBJ databases">
        <title>Draft Genome Sequence of Desulfosporosinus fructosivorans Strain 63.6F, Isolated from Marine Sediment in the Baltic Sea.</title>
        <authorList>
            <person name="Hausmann B."/>
            <person name="Vandieken V."/>
            <person name="Pjevac P."/>
            <person name="Schreck K."/>
            <person name="Herbold C.W."/>
            <person name="Loy A."/>
        </authorList>
    </citation>
    <scope>NUCLEOTIDE SEQUENCE [LARGE SCALE GENOMIC DNA]</scope>
    <source>
        <strain evidence="8 9">63.6F</strain>
    </source>
</reference>
<dbReference type="InterPro" id="IPR007267">
    <property type="entry name" value="GtrA_DPMS_TM"/>
</dbReference>
<keyword evidence="9" id="KW-1185">Reference proteome</keyword>
<dbReference type="GO" id="GO:0005886">
    <property type="term" value="C:plasma membrane"/>
    <property type="evidence" value="ECO:0007669"/>
    <property type="project" value="TreeGrafter"/>
</dbReference>
<comment type="subcellular location">
    <subcellularLocation>
        <location evidence="1">Membrane</location>
        <topology evidence="1">Multi-pass membrane protein</topology>
    </subcellularLocation>
</comment>
<keyword evidence="4 6" id="KW-1133">Transmembrane helix</keyword>
<dbReference type="PANTHER" id="PTHR38459">
    <property type="entry name" value="PROPHAGE BACTOPRENOL-LINKED GLUCOSE TRANSLOCASE HOMOLOG"/>
    <property type="match status" value="1"/>
</dbReference>
<organism evidence="8 9">
    <name type="scientific">Desulfosporosinus fructosivorans</name>
    <dbReference type="NCBI Taxonomy" id="2018669"/>
    <lineage>
        <taxon>Bacteria</taxon>
        <taxon>Bacillati</taxon>
        <taxon>Bacillota</taxon>
        <taxon>Clostridia</taxon>
        <taxon>Eubacteriales</taxon>
        <taxon>Desulfitobacteriaceae</taxon>
        <taxon>Desulfosporosinus</taxon>
    </lineage>
</organism>
<accession>A0A4Z0R4T6</accession>
<comment type="caution">
    <text evidence="8">The sequence shown here is derived from an EMBL/GenBank/DDBJ whole genome shotgun (WGS) entry which is preliminary data.</text>
</comment>
<dbReference type="AlphaFoldDB" id="A0A4Z0R4T6"/>
<dbReference type="InterPro" id="IPR051401">
    <property type="entry name" value="GtrA_CellWall_Glycosyl"/>
</dbReference>
<dbReference type="Pfam" id="PF04138">
    <property type="entry name" value="GtrA_DPMS_TM"/>
    <property type="match status" value="1"/>
</dbReference>
<dbReference type="Proteomes" id="UP000298460">
    <property type="component" value="Unassembled WGS sequence"/>
</dbReference>
<gene>
    <name evidence="8" type="ORF">E4K67_14145</name>
</gene>
<feature type="transmembrane region" description="Helical" evidence="6">
    <location>
        <begin position="77"/>
        <end position="99"/>
    </location>
</feature>
<dbReference type="RefSeq" id="WP_135547736.1">
    <property type="nucleotide sequence ID" value="NZ_SPQQ01000004.1"/>
</dbReference>
<feature type="domain" description="GtrA/DPMS transmembrane" evidence="7">
    <location>
        <begin position="16"/>
        <end position="130"/>
    </location>
</feature>
<dbReference type="PANTHER" id="PTHR38459:SF1">
    <property type="entry name" value="PROPHAGE BACTOPRENOL-LINKED GLUCOSE TRANSLOCASE HOMOLOG"/>
    <property type="match status" value="1"/>
</dbReference>
<evidence type="ECO:0000256" key="2">
    <source>
        <dbReference type="ARBA" id="ARBA00009399"/>
    </source>
</evidence>
<feature type="transmembrane region" description="Helical" evidence="6">
    <location>
        <begin position="41"/>
        <end position="61"/>
    </location>
</feature>
<evidence type="ECO:0000256" key="3">
    <source>
        <dbReference type="ARBA" id="ARBA00022692"/>
    </source>
</evidence>
<evidence type="ECO:0000313" key="8">
    <source>
        <dbReference type="EMBL" id="TGE37840.1"/>
    </source>
</evidence>
<evidence type="ECO:0000256" key="5">
    <source>
        <dbReference type="ARBA" id="ARBA00023136"/>
    </source>
</evidence>